<dbReference type="PROSITE" id="PS51450">
    <property type="entry name" value="LRR"/>
    <property type="match status" value="1"/>
</dbReference>
<gene>
    <name evidence="3" type="primary">Lucb-L16</name>
    <name evidence="3" type="ORF">Hamer_G025965</name>
</gene>
<dbReference type="InterPro" id="IPR050328">
    <property type="entry name" value="Dev_Immune_Receptor"/>
</dbReference>
<comment type="caution">
    <text evidence="3">The sequence shown here is derived from an EMBL/GenBank/DDBJ whole genome shotgun (WGS) entry which is preliminary data.</text>
</comment>
<dbReference type="GO" id="GO:0031012">
    <property type="term" value="C:extracellular matrix"/>
    <property type="evidence" value="ECO:0007669"/>
    <property type="project" value="TreeGrafter"/>
</dbReference>
<evidence type="ECO:0000256" key="1">
    <source>
        <dbReference type="ARBA" id="ARBA00022729"/>
    </source>
</evidence>
<dbReference type="Proteomes" id="UP000747542">
    <property type="component" value="Unassembled WGS sequence"/>
</dbReference>
<dbReference type="OrthoDB" id="676979at2759"/>
<keyword evidence="1 2" id="KW-0732">Signal</keyword>
<dbReference type="InterPro" id="IPR001611">
    <property type="entry name" value="Leu-rich_rpt"/>
</dbReference>
<evidence type="ECO:0000313" key="3">
    <source>
        <dbReference type="EMBL" id="KAG7159658.1"/>
    </source>
</evidence>
<keyword evidence="4" id="KW-1185">Reference proteome</keyword>
<dbReference type="SMART" id="SM00369">
    <property type="entry name" value="LRR_TYP"/>
    <property type="match status" value="2"/>
</dbReference>
<protein>
    <submittedName>
        <fullName evidence="3">Oplophorus-luciferin 2-monooxygenase non-catalytic subunit-like 16</fullName>
    </submittedName>
</protein>
<dbReference type="InterPro" id="IPR003591">
    <property type="entry name" value="Leu-rich_rpt_typical-subtyp"/>
</dbReference>
<feature type="signal peptide" evidence="2">
    <location>
        <begin position="1"/>
        <end position="22"/>
    </location>
</feature>
<dbReference type="AlphaFoldDB" id="A0A8J5JRM2"/>
<accession>A0A8J5JRM2</accession>
<feature type="chain" id="PRO_5035308053" evidence="2">
    <location>
        <begin position="23"/>
        <end position="342"/>
    </location>
</feature>
<proteinExistence type="predicted"/>
<dbReference type="GO" id="GO:0005615">
    <property type="term" value="C:extracellular space"/>
    <property type="evidence" value="ECO:0007669"/>
    <property type="project" value="TreeGrafter"/>
</dbReference>
<dbReference type="PANTHER" id="PTHR24373">
    <property type="entry name" value="SLIT RELATED LEUCINE-RICH REPEAT NEURONAL PROTEIN"/>
    <property type="match status" value="1"/>
</dbReference>
<dbReference type="Pfam" id="PF13855">
    <property type="entry name" value="LRR_8"/>
    <property type="match status" value="1"/>
</dbReference>
<evidence type="ECO:0000256" key="2">
    <source>
        <dbReference type="SAM" id="SignalP"/>
    </source>
</evidence>
<organism evidence="3 4">
    <name type="scientific">Homarus americanus</name>
    <name type="common">American lobster</name>
    <dbReference type="NCBI Taxonomy" id="6706"/>
    <lineage>
        <taxon>Eukaryota</taxon>
        <taxon>Metazoa</taxon>
        <taxon>Ecdysozoa</taxon>
        <taxon>Arthropoda</taxon>
        <taxon>Crustacea</taxon>
        <taxon>Multicrustacea</taxon>
        <taxon>Malacostraca</taxon>
        <taxon>Eumalacostraca</taxon>
        <taxon>Eucarida</taxon>
        <taxon>Decapoda</taxon>
        <taxon>Pleocyemata</taxon>
        <taxon>Astacidea</taxon>
        <taxon>Nephropoidea</taxon>
        <taxon>Nephropidae</taxon>
        <taxon>Homarus</taxon>
    </lineage>
</organism>
<name>A0A8J5JRM2_HOMAM</name>
<evidence type="ECO:0000313" key="4">
    <source>
        <dbReference type="Proteomes" id="UP000747542"/>
    </source>
</evidence>
<sequence>MEAYQCSVGFFFLVFLCVGSHAWIDPNDDSCPDPSVISPCVCSVVPGNSRHIDCSDVRDEDDLACIFSSSSLPTFKKLTIEYNTRLSVLRAGLLGNASFEEVYIYGGALEEVDRGFLAGSYNTAISIDFSYNWLTDFIFDDMSLFTKLKSLTLDGNKLSYLPPITSPTLASISVGENPFSTLEPSTFQHMPALETISIFKTGLNNILAGTFSGLEHLTWLSLGENLLTHIHSNAIQFTEPGASLYLDRNSIKYIIIDAIGGLTNGALYVYNNKIVELEEDIWRPMLEAGNEIDLRNNPLTCGCDIAWLLHDPTLLSLINHQTICVDGTLLVDINPDDIDAIC</sequence>
<reference evidence="3" key="1">
    <citation type="journal article" date="2021" name="Sci. Adv.">
        <title>The American lobster genome reveals insights on longevity, neural, and immune adaptations.</title>
        <authorList>
            <person name="Polinski J.M."/>
            <person name="Zimin A.V."/>
            <person name="Clark K.F."/>
            <person name="Kohn A.B."/>
            <person name="Sadowski N."/>
            <person name="Timp W."/>
            <person name="Ptitsyn A."/>
            <person name="Khanna P."/>
            <person name="Romanova D.Y."/>
            <person name="Williams P."/>
            <person name="Greenwood S.J."/>
            <person name="Moroz L.L."/>
            <person name="Walt D.R."/>
            <person name="Bodnar A.G."/>
        </authorList>
    </citation>
    <scope>NUCLEOTIDE SEQUENCE</scope>
    <source>
        <strain evidence="3">GMGI-L3</strain>
    </source>
</reference>
<dbReference type="EMBL" id="JAHLQT010033026">
    <property type="protein sequence ID" value="KAG7159658.1"/>
    <property type="molecule type" value="Genomic_DNA"/>
</dbReference>
<dbReference type="PANTHER" id="PTHR24373:SF398">
    <property type="entry name" value="LEUCINE-RICH REPEAT-CONTAINING G-PROTEIN COUPLED RECEPTOR 6"/>
    <property type="match status" value="1"/>
</dbReference>